<evidence type="ECO:0000256" key="2">
    <source>
        <dbReference type="ARBA" id="ARBA00022679"/>
    </source>
</evidence>
<dbReference type="SUPFAM" id="SSF55874">
    <property type="entry name" value="ATPase domain of HSP90 chaperone/DNA topoisomerase II/histidine kinase"/>
    <property type="match status" value="1"/>
</dbReference>
<evidence type="ECO:0000256" key="5">
    <source>
        <dbReference type="ARBA" id="ARBA00022840"/>
    </source>
</evidence>
<comment type="caution">
    <text evidence="9">The sequence shown here is derived from an EMBL/GenBank/DDBJ whole genome shotgun (WGS) entry which is preliminary data.</text>
</comment>
<name>A0AAE0CCR2_9CHLO</name>
<dbReference type="AlphaFoldDB" id="A0AAE0CCR2"/>
<dbReference type="GO" id="GO:0004740">
    <property type="term" value="F:pyruvate dehydrogenase (acetyl-transferring) kinase activity"/>
    <property type="evidence" value="ECO:0007669"/>
    <property type="project" value="TreeGrafter"/>
</dbReference>
<evidence type="ECO:0000256" key="1">
    <source>
        <dbReference type="ARBA" id="ARBA00006155"/>
    </source>
</evidence>
<dbReference type="EMBL" id="LGRX02025879">
    <property type="protein sequence ID" value="KAK3251720.1"/>
    <property type="molecule type" value="Genomic_DNA"/>
</dbReference>
<gene>
    <name evidence="9" type="ORF">CYMTET_38952</name>
</gene>
<dbReference type="Gene3D" id="3.30.565.10">
    <property type="entry name" value="Histidine kinase-like ATPase, C-terminal domain"/>
    <property type="match status" value="1"/>
</dbReference>
<keyword evidence="3 7" id="KW-0547">Nucleotide-binding</keyword>
<dbReference type="Pfam" id="PF10436">
    <property type="entry name" value="BCDHK_Adom3"/>
    <property type="match status" value="1"/>
</dbReference>
<dbReference type="Gene3D" id="1.20.140.20">
    <property type="entry name" value="Alpha-ketoacid/pyruvate dehydrogenase kinase, N-terminal domain"/>
    <property type="match status" value="1"/>
</dbReference>
<keyword evidence="2 7" id="KW-0808">Transferase</keyword>
<dbReference type="Proteomes" id="UP001190700">
    <property type="component" value="Unassembled WGS sequence"/>
</dbReference>
<dbReference type="Pfam" id="PF02518">
    <property type="entry name" value="HATPase_c"/>
    <property type="match status" value="1"/>
</dbReference>
<dbReference type="InterPro" id="IPR036890">
    <property type="entry name" value="HATPase_C_sf"/>
</dbReference>
<dbReference type="InterPro" id="IPR005467">
    <property type="entry name" value="His_kinase_dom"/>
</dbReference>
<proteinExistence type="inferred from homology"/>
<dbReference type="InterPro" id="IPR003594">
    <property type="entry name" value="HATPase_dom"/>
</dbReference>
<organism evidence="9 10">
    <name type="scientific">Cymbomonas tetramitiformis</name>
    <dbReference type="NCBI Taxonomy" id="36881"/>
    <lineage>
        <taxon>Eukaryota</taxon>
        <taxon>Viridiplantae</taxon>
        <taxon>Chlorophyta</taxon>
        <taxon>Pyramimonadophyceae</taxon>
        <taxon>Pyramimonadales</taxon>
        <taxon>Pyramimonadaceae</taxon>
        <taxon>Cymbomonas</taxon>
    </lineage>
</organism>
<keyword evidence="5 7" id="KW-0067">ATP-binding</keyword>
<dbReference type="GO" id="GO:0005759">
    <property type="term" value="C:mitochondrial matrix"/>
    <property type="evidence" value="ECO:0007669"/>
    <property type="project" value="UniProtKB-SubCell"/>
</dbReference>
<keyword evidence="6 7" id="KW-0496">Mitochondrion</keyword>
<evidence type="ECO:0000313" key="10">
    <source>
        <dbReference type="Proteomes" id="UP001190700"/>
    </source>
</evidence>
<dbReference type="PANTHER" id="PTHR11947">
    <property type="entry name" value="PYRUVATE DEHYDROGENASE KINASE"/>
    <property type="match status" value="1"/>
</dbReference>
<accession>A0AAE0CCR2</accession>
<evidence type="ECO:0000256" key="6">
    <source>
        <dbReference type="ARBA" id="ARBA00023128"/>
    </source>
</evidence>
<feature type="domain" description="Histidine kinase" evidence="8">
    <location>
        <begin position="197"/>
        <end position="337"/>
    </location>
</feature>
<dbReference type="PROSITE" id="PS50109">
    <property type="entry name" value="HIS_KIN"/>
    <property type="match status" value="1"/>
</dbReference>
<keyword evidence="4 7" id="KW-0418">Kinase</keyword>
<dbReference type="InterPro" id="IPR004358">
    <property type="entry name" value="Sig_transdc_His_kin-like_C"/>
</dbReference>
<dbReference type="EC" id="2.7.11.-" evidence="7"/>
<protein>
    <recommendedName>
        <fullName evidence="7">Protein-serine/threonine kinase</fullName>
        <ecNumber evidence="7">2.7.11.-</ecNumber>
    </recommendedName>
</protein>
<keyword evidence="10" id="KW-1185">Reference proteome</keyword>
<dbReference type="SUPFAM" id="SSF69012">
    <property type="entry name" value="alpha-ketoacid dehydrogenase kinase, N-terminal domain"/>
    <property type="match status" value="1"/>
</dbReference>
<dbReference type="InterPro" id="IPR018955">
    <property type="entry name" value="BCDHK/PDK_N"/>
</dbReference>
<evidence type="ECO:0000256" key="7">
    <source>
        <dbReference type="RuleBase" id="RU366032"/>
    </source>
</evidence>
<reference evidence="9 10" key="1">
    <citation type="journal article" date="2015" name="Genome Biol. Evol.">
        <title>Comparative Genomics of a Bacterivorous Green Alga Reveals Evolutionary Causalities and Consequences of Phago-Mixotrophic Mode of Nutrition.</title>
        <authorList>
            <person name="Burns J.A."/>
            <person name="Paasch A."/>
            <person name="Narechania A."/>
            <person name="Kim E."/>
        </authorList>
    </citation>
    <scope>NUCLEOTIDE SEQUENCE [LARGE SCALE GENOMIC DNA]</scope>
    <source>
        <strain evidence="9 10">PLY_AMNH</strain>
    </source>
</reference>
<evidence type="ECO:0000256" key="3">
    <source>
        <dbReference type="ARBA" id="ARBA00022741"/>
    </source>
</evidence>
<dbReference type="PRINTS" id="PR00344">
    <property type="entry name" value="BCTRLSENSOR"/>
</dbReference>
<evidence type="ECO:0000256" key="4">
    <source>
        <dbReference type="ARBA" id="ARBA00022777"/>
    </source>
</evidence>
<comment type="subcellular location">
    <subcellularLocation>
        <location evidence="7">Mitochondrion matrix</location>
    </subcellularLocation>
</comment>
<sequence>MQSLIHTKHPRSAAILAHEELCVRTAQQHRRLSMLPFSTTLLQQMHLETFNLLHENLVSLRRRDPKSFYTGSRQLHGVTAMHGTFEQELMEGVKAFQAQRASDATQVNQQLTDVLSCRIGSLLLMRQAQRLMQAEALSANEGQVPDDRAGPVLKEVSIRSLLEGAAPIAQGICERVHGRAARVLVEGAADTQLLCAPSHLNHVFMELFKNALHATATAHQDAKVPPPDIVARVGVGKNELGIRIIDKGTGMPREHLRPAFEFCYSTSKAPQAYVDGTDAARGGHVSGGRYHVPPPLAGMGLGLPMSRLYTRHFGGDLGLIAVENGGAESTVWLPLMPTILENIPTTVE</sequence>
<dbReference type="InterPro" id="IPR036784">
    <property type="entry name" value="AK/P_DHK_N_sf"/>
</dbReference>
<dbReference type="GO" id="GO:0010906">
    <property type="term" value="P:regulation of glucose metabolic process"/>
    <property type="evidence" value="ECO:0007669"/>
    <property type="project" value="TreeGrafter"/>
</dbReference>
<dbReference type="SMART" id="SM00387">
    <property type="entry name" value="HATPase_c"/>
    <property type="match status" value="1"/>
</dbReference>
<evidence type="ECO:0000313" key="9">
    <source>
        <dbReference type="EMBL" id="KAK3251720.1"/>
    </source>
</evidence>
<evidence type="ECO:0000259" key="8">
    <source>
        <dbReference type="PROSITE" id="PS50109"/>
    </source>
</evidence>
<comment type="similarity">
    <text evidence="1 7">Belongs to the PDK/BCKDK protein kinase family.</text>
</comment>
<dbReference type="GO" id="GO:0005524">
    <property type="term" value="F:ATP binding"/>
    <property type="evidence" value="ECO:0007669"/>
    <property type="project" value="UniProtKB-UniRule"/>
</dbReference>
<dbReference type="InterPro" id="IPR039028">
    <property type="entry name" value="BCKD/PDK"/>
</dbReference>